<dbReference type="PROSITE" id="PS51257">
    <property type="entry name" value="PROKAR_LIPOPROTEIN"/>
    <property type="match status" value="1"/>
</dbReference>
<evidence type="ECO:0000256" key="3">
    <source>
        <dbReference type="ARBA" id="ARBA00012865"/>
    </source>
</evidence>
<dbReference type="EC" id="3.5.2.6" evidence="3 8"/>
<feature type="transmembrane region" description="Helical" evidence="9">
    <location>
        <begin position="91"/>
        <end position="109"/>
    </location>
</feature>
<organism evidence="11">
    <name type="scientific">uncultured Pseudomonas sp</name>
    <dbReference type="NCBI Taxonomy" id="114707"/>
    <lineage>
        <taxon>Bacteria</taxon>
        <taxon>Pseudomonadati</taxon>
        <taxon>Pseudomonadota</taxon>
        <taxon>Gammaproteobacteria</taxon>
        <taxon>Pseudomonadales</taxon>
        <taxon>Pseudomonadaceae</taxon>
        <taxon>Pseudomonas</taxon>
        <taxon>environmental samples</taxon>
    </lineage>
</organism>
<dbReference type="InterPro" id="IPR058169">
    <property type="entry name" value="PSE-1/CARB-3-like"/>
</dbReference>
<evidence type="ECO:0000256" key="1">
    <source>
        <dbReference type="ARBA" id="ARBA00001526"/>
    </source>
</evidence>
<protein>
    <recommendedName>
        <fullName evidence="3 8">Beta-lactamase</fullName>
        <ecNumber evidence="3 8">3.5.2.6</ecNumber>
    </recommendedName>
</protein>
<dbReference type="GO" id="GO:0046677">
    <property type="term" value="P:response to antibiotic"/>
    <property type="evidence" value="ECO:0007669"/>
    <property type="project" value="UniProtKB-UniRule"/>
</dbReference>
<evidence type="ECO:0000256" key="4">
    <source>
        <dbReference type="ARBA" id="ARBA00022729"/>
    </source>
</evidence>
<name>J7K029_9PSED</name>
<evidence type="ECO:0000256" key="9">
    <source>
        <dbReference type="SAM" id="Phobius"/>
    </source>
</evidence>
<keyword evidence="9" id="KW-0812">Transmembrane</keyword>
<evidence type="ECO:0000259" key="10">
    <source>
        <dbReference type="Pfam" id="PF13354"/>
    </source>
</evidence>
<dbReference type="PROSITE" id="PS00146">
    <property type="entry name" value="BETA_LACTAMASE_A"/>
    <property type="match status" value="1"/>
</dbReference>
<keyword evidence="9" id="KW-1133">Transmembrane helix</keyword>
<dbReference type="InterPro" id="IPR000871">
    <property type="entry name" value="Beta-lactam_class-A"/>
</dbReference>
<dbReference type="Pfam" id="PF13354">
    <property type="entry name" value="Beta-lactamase2"/>
    <property type="match status" value="1"/>
</dbReference>
<evidence type="ECO:0000256" key="6">
    <source>
        <dbReference type="ARBA" id="ARBA00023157"/>
    </source>
</evidence>
<evidence type="ECO:0000313" key="11">
    <source>
        <dbReference type="EMBL" id="AFQ60589.1"/>
    </source>
</evidence>
<feature type="domain" description="Beta-lactamase class A catalytic" evidence="10">
    <location>
        <begin position="133"/>
        <end position="349"/>
    </location>
</feature>
<evidence type="ECO:0000256" key="5">
    <source>
        <dbReference type="ARBA" id="ARBA00022801"/>
    </source>
</evidence>
<dbReference type="Gene3D" id="3.40.710.10">
    <property type="entry name" value="DD-peptidase/beta-lactamase superfamily"/>
    <property type="match status" value="1"/>
</dbReference>
<accession>J7K029</accession>
<comment type="catalytic activity">
    <reaction evidence="1 8">
        <text>a beta-lactam + H2O = a substituted beta-amino acid</text>
        <dbReference type="Rhea" id="RHEA:20401"/>
        <dbReference type="ChEBI" id="CHEBI:15377"/>
        <dbReference type="ChEBI" id="CHEBI:35627"/>
        <dbReference type="ChEBI" id="CHEBI:140347"/>
        <dbReference type="EC" id="3.5.2.6"/>
    </reaction>
</comment>
<dbReference type="PANTHER" id="PTHR35333">
    <property type="entry name" value="BETA-LACTAMASE"/>
    <property type="match status" value="1"/>
</dbReference>
<evidence type="ECO:0000256" key="2">
    <source>
        <dbReference type="ARBA" id="ARBA00009009"/>
    </source>
</evidence>
<dbReference type="NCBIfam" id="NF000480">
    <property type="entry name" value="PSE"/>
    <property type="match status" value="1"/>
</dbReference>
<evidence type="ECO:0000256" key="8">
    <source>
        <dbReference type="RuleBase" id="RU361140"/>
    </source>
</evidence>
<dbReference type="GO" id="GO:0008800">
    <property type="term" value="F:beta-lactamase activity"/>
    <property type="evidence" value="ECO:0007669"/>
    <property type="project" value="UniProtKB-UniRule"/>
</dbReference>
<dbReference type="AlphaFoldDB" id="J7K029"/>
<comment type="similarity">
    <text evidence="2 8">Belongs to the class-A beta-lactamase family.</text>
</comment>
<keyword evidence="7 8" id="KW-0046">Antibiotic resistance</keyword>
<dbReference type="InterPro" id="IPR012338">
    <property type="entry name" value="Beta-lactam/transpept-like"/>
</dbReference>
<dbReference type="InterPro" id="IPR023650">
    <property type="entry name" value="Beta-lactam_class-A_AS"/>
</dbReference>
<dbReference type="InterPro" id="IPR045155">
    <property type="entry name" value="Beta-lactam_cat"/>
</dbReference>
<dbReference type="NCBIfam" id="NF000481">
    <property type="entry name" value="carbeni_gen"/>
    <property type="match status" value="1"/>
</dbReference>
<keyword evidence="4" id="KW-0732">Signal</keyword>
<evidence type="ECO:0000256" key="7">
    <source>
        <dbReference type="ARBA" id="ARBA00023251"/>
    </source>
</evidence>
<proteinExistence type="inferred from homology"/>
<dbReference type="PRINTS" id="PR00118">
    <property type="entry name" value="BLACTAMASEA"/>
</dbReference>
<keyword evidence="6" id="KW-1015">Disulfide bond</keyword>
<keyword evidence="9" id="KW-0472">Membrane</keyword>
<dbReference type="NCBIfam" id="NF033103">
    <property type="entry name" value="bla_class_A"/>
    <property type="match status" value="1"/>
</dbReference>
<dbReference type="EMBL" id="JX009363">
    <property type="protein sequence ID" value="AFQ60589.1"/>
    <property type="molecule type" value="Genomic_DNA"/>
</dbReference>
<sequence length="380" mass="41876">MRSRNWSRTLTERSGGNGAVAVFMACYDCFFVQSMPRASKQQARYAVGRCLMLWSSNDVTQQGSRPKTKLAILWSLMLLYKMCDNQNYGVTYMKFLLAFSLLIPSVVFASSSKFQQVEQDVKAIEVSLSARIGVSVLDTQNGEYWDYNGNQRFPLTSTFKTIACAKLLYDAEQGKVNPNSTVEIKKADLVTYSPVIEKQVGQAITLDDACFATMTTSDNTAANIILSAVGGPKGVTDFLRQIGDKETRLDRIEPDLNEGKLGDLRDTTTPKAIASTLNKFLFGSALSEMNQKKLESWMVNNQVTGNLLRSVLPAGWNIADRSGAGGFGARSITAVVWSEHQAPIIVSIYLAQTQASMAERNDAIVKIGHSIFDVYTSQSR</sequence>
<dbReference type="PANTHER" id="PTHR35333:SF3">
    <property type="entry name" value="BETA-LACTAMASE-TYPE TRANSPEPTIDASE FOLD CONTAINING PROTEIN"/>
    <property type="match status" value="1"/>
</dbReference>
<dbReference type="GO" id="GO:0030655">
    <property type="term" value="P:beta-lactam antibiotic catabolic process"/>
    <property type="evidence" value="ECO:0007669"/>
    <property type="project" value="InterPro"/>
</dbReference>
<reference evidence="11" key="1">
    <citation type="journal article" date="2012" name="Science">
        <title>The shared antibiotic resistome of soil bacteria and human pathogens.</title>
        <authorList>
            <person name="Forsberg K.J."/>
            <person name="Reyes A."/>
            <person name="Wang B."/>
            <person name="Selleck E.M."/>
            <person name="Sommer M.O."/>
            <person name="Dantas G."/>
        </authorList>
    </citation>
    <scope>NUCLEOTIDE SEQUENCE</scope>
</reference>
<keyword evidence="5 8" id="KW-0378">Hydrolase</keyword>
<dbReference type="SUPFAM" id="SSF56601">
    <property type="entry name" value="beta-lactamase/transpeptidase-like"/>
    <property type="match status" value="1"/>
</dbReference>